<dbReference type="GO" id="GO:0046872">
    <property type="term" value="F:metal ion binding"/>
    <property type="evidence" value="ECO:0007669"/>
    <property type="project" value="UniProtKB-KW"/>
</dbReference>
<evidence type="ECO:0000313" key="6">
    <source>
        <dbReference type="EMBL" id="CAB4855667.1"/>
    </source>
</evidence>
<evidence type="ECO:0000256" key="1">
    <source>
        <dbReference type="ARBA" id="ARBA00022723"/>
    </source>
</evidence>
<evidence type="ECO:0000313" key="7">
    <source>
        <dbReference type="EMBL" id="CAB5036785.1"/>
    </source>
</evidence>
<keyword evidence="1" id="KW-0479">Metal-binding</keyword>
<organism evidence="7">
    <name type="scientific">freshwater metagenome</name>
    <dbReference type="NCBI Taxonomy" id="449393"/>
    <lineage>
        <taxon>unclassified sequences</taxon>
        <taxon>metagenomes</taxon>
        <taxon>ecological metagenomes</taxon>
    </lineage>
</organism>
<dbReference type="SUPFAM" id="SSF51604">
    <property type="entry name" value="Enolase C-terminal domain-like"/>
    <property type="match status" value="1"/>
</dbReference>
<dbReference type="SFLD" id="SFLDG00180">
    <property type="entry name" value="muconate_cycloisomerase"/>
    <property type="match status" value="1"/>
</dbReference>
<protein>
    <submittedName>
        <fullName evidence="7">Unannotated protein</fullName>
    </submittedName>
</protein>
<reference evidence="7" key="1">
    <citation type="submission" date="2020-05" db="EMBL/GenBank/DDBJ databases">
        <authorList>
            <person name="Chiriac C."/>
            <person name="Salcher M."/>
            <person name="Ghai R."/>
            <person name="Kavagutti S V."/>
        </authorList>
    </citation>
    <scope>NUCLEOTIDE SEQUENCE</scope>
</reference>
<dbReference type="EMBL" id="CAEZUJ010000004">
    <property type="protein sequence ID" value="CAB4591391.1"/>
    <property type="molecule type" value="Genomic_DNA"/>
</dbReference>
<dbReference type="AlphaFoldDB" id="A0A6J7S6B9"/>
<evidence type="ECO:0000313" key="4">
    <source>
        <dbReference type="EMBL" id="CAB4715278.1"/>
    </source>
</evidence>
<dbReference type="SFLD" id="SFLDS00001">
    <property type="entry name" value="Enolase"/>
    <property type="match status" value="1"/>
</dbReference>
<evidence type="ECO:0000259" key="2">
    <source>
        <dbReference type="SMART" id="SM00922"/>
    </source>
</evidence>
<proteinExistence type="predicted"/>
<dbReference type="Pfam" id="PF13378">
    <property type="entry name" value="MR_MLE_C"/>
    <property type="match status" value="1"/>
</dbReference>
<dbReference type="PANTHER" id="PTHR48073">
    <property type="entry name" value="O-SUCCINYLBENZOATE SYNTHASE-RELATED"/>
    <property type="match status" value="1"/>
</dbReference>
<dbReference type="InterPro" id="IPR013342">
    <property type="entry name" value="Mandelate_racemase_C"/>
</dbReference>
<dbReference type="PANTHER" id="PTHR48073:SF2">
    <property type="entry name" value="O-SUCCINYLBENZOATE SYNTHASE"/>
    <property type="match status" value="1"/>
</dbReference>
<evidence type="ECO:0000313" key="3">
    <source>
        <dbReference type="EMBL" id="CAB4591391.1"/>
    </source>
</evidence>
<dbReference type="InterPro" id="IPR036849">
    <property type="entry name" value="Enolase-like_C_sf"/>
</dbReference>
<dbReference type="EMBL" id="CAFBLI010000003">
    <property type="protein sequence ID" value="CAB4855667.1"/>
    <property type="molecule type" value="Genomic_DNA"/>
</dbReference>
<dbReference type="NCBIfam" id="NF002782">
    <property type="entry name" value="PRK02901.1"/>
    <property type="match status" value="1"/>
</dbReference>
<dbReference type="Pfam" id="PF18374">
    <property type="entry name" value="Enolase_like_N"/>
    <property type="match status" value="1"/>
</dbReference>
<dbReference type="Gene3D" id="3.20.20.120">
    <property type="entry name" value="Enolase-like C-terminal domain"/>
    <property type="match status" value="1"/>
</dbReference>
<gene>
    <name evidence="3" type="ORF">UFOPK1811_00189</name>
    <name evidence="4" type="ORF">UFOPK2659_00320</name>
    <name evidence="5" type="ORF">UFOPK2922_00269</name>
    <name evidence="6" type="ORF">UFOPK3306_00083</name>
    <name evidence="7" type="ORF">UFOPK4209_00493</name>
</gene>
<evidence type="ECO:0000313" key="5">
    <source>
        <dbReference type="EMBL" id="CAB4769652.1"/>
    </source>
</evidence>
<accession>A0A6J7S6B9</accession>
<feature type="domain" description="Mandelate racemase/muconate lactonizing enzyme C-terminal" evidence="2">
    <location>
        <begin position="86"/>
        <end position="178"/>
    </location>
</feature>
<dbReference type="InterPro" id="IPR029065">
    <property type="entry name" value="Enolase_C-like"/>
</dbReference>
<dbReference type="SFLD" id="SFLDF00009">
    <property type="entry name" value="o-succinylbenzoate_synthase"/>
    <property type="match status" value="1"/>
</dbReference>
<dbReference type="CDD" id="cd03320">
    <property type="entry name" value="OSBS"/>
    <property type="match status" value="1"/>
</dbReference>
<dbReference type="SMART" id="SM00922">
    <property type="entry name" value="MR_MLE"/>
    <property type="match status" value="1"/>
</dbReference>
<sequence length="321" mass="35290">MQLKEVLDRTHIVSIPTKTNFRGVEFREIALIEGDTNWGEFSPFLEYEAKAAKHWLKSAIESAVTTFESNGLDFIAVNATLPAVEIEQVAEVLSWFPGCNTVKIKVGTKEDLERIREVFRINAGAQIRLDANGLWSVAEAKTFLESLNKEFGSSLDYVEQPCLTLAENEKLKNELTFPLKIAIDENLRNGGNLEEILKVADVLIIKVAPLGGISSCLQLIEKVSIPIVVSSALESSVGISAGVALAAQLPKKNESPLPFGLGTVALLEGDVVINPLLPVDGKIKVEKVNVDLGKLKKYSVSDSRKKWWHQRITDIYNLGPL</sequence>
<dbReference type="EMBL" id="CAFBPY010000057">
    <property type="protein sequence ID" value="CAB5036785.1"/>
    <property type="molecule type" value="Genomic_DNA"/>
</dbReference>
<dbReference type="EMBL" id="CAEZYJ010000027">
    <property type="protein sequence ID" value="CAB4715278.1"/>
    <property type="molecule type" value="Genomic_DNA"/>
</dbReference>
<name>A0A6J7S6B9_9ZZZZ</name>
<dbReference type="EMBL" id="CAEZZS010000007">
    <property type="protein sequence ID" value="CAB4769652.1"/>
    <property type="molecule type" value="Genomic_DNA"/>
</dbReference>